<evidence type="ECO:0000256" key="1">
    <source>
        <dbReference type="SAM" id="Phobius"/>
    </source>
</evidence>
<dbReference type="eggNOG" id="COG4760">
    <property type="taxonomic scope" value="Bacteria"/>
</dbReference>
<feature type="transmembrane region" description="Helical" evidence="1">
    <location>
        <begin position="144"/>
        <end position="166"/>
    </location>
</feature>
<keyword evidence="1" id="KW-0812">Transmembrane</keyword>
<protein>
    <submittedName>
        <fullName evidence="2">Conserved putative membrane protein</fullName>
    </submittedName>
</protein>
<feature type="transmembrane region" description="Helical" evidence="1">
    <location>
        <begin position="173"/>
        <end position="196"/>
    </location>
</feature>
<dbReference type="PANTHER" id="PTHR41282:SF1">
    <property type="entry name" value="CONSERVED TRANSMEMBRANE PROTEIN-RELATED"/>
    <property type="match status" value="1"/>
</dbReference>
<keyword evidence="3" id="KW-1185">Reference proteome</keyword>
<gene>
    <name evidence="2" type="ORF">CSEC_1519</name>
</gene>
<dbReference type="OrthoDB" id="116480at2"/>
<feature type="transmembrane region" description="Helical" evidence="1">
    <location>
        <begin position="29"/>
        <end position="49"/>
    </location>
</feature>
<dbReference type="RefSeq" id="WP_041017876.1">
    <property type="nucleotide sequence ID" value="NZ_CCEJ010000007.1"/>
</dbReference>
<accession>A0A090D2G8</accession>
<dbReference type="EMBL" id="CCEJ010000007">
    <property type="protein sequence ID" value="CDR34333.1"/>
    <property type="molecule type" value="Genomic_DNA"/>
</dbReference>
<evidence type="ECO:0000313" key="2">
    <source>
        <dbReference type="EMBL" id="CDR34333.1"/>
    </source>
</evidence>
<feature type="transmembrane region" description="Helical" evidence="1">
    <location>
        <begin position="112"/>
        <end position="132"/>
    </location>
</feature>
<dbReference type="PANTHER" id="PTHR41282">
    <property type="entry name" value="CONSERVED TRANSMEMBRANE PROTEIN-RELATED"/>
    <property type="match status" value="1"/>
</dbReference>
<dbReference type="AlphaFoldDB" id="A0A090D2G8"/>
<dbReference type="Proteomes" id="UP000031552">
    <property type="component" value="Unassembled WGS sequence"/>
</dbReference>
<reference evidence="2" key="1">
    <citation type="submission" date="2013-12" db="EMBL/GenBank/DDBJ databases">
        <authorList>
            <person name="Linke B."/>
        </authorList>
    </citation>
    <scope>NUCLEOTIDE SEQUENCE [LARGE SCALE GENOMIC DNA]</scope>
    <source>
        <strain evidence="2">CRIB-18</strain>
    </source>
</reference>
<proteinExistence type="predicted"/>
<dbReference type="PIRSF" id="PIRSF009160">
    <property type="entry name" value="UCP009160"/>
    <property type="match status" value="1"/>
</dbReference>
<organism evidence="2 3">
    <name type="scientific">Candidatus Criblamydia sequanensis CRIB-18</name>
    <dbReference type="NCBI Taxonomy" id="1437425"/>
    <lineage>
        <taxon>Bacteria</taxon>
        <taxon>Pseudomonadati</taxon>
        <taxon>Chlamydiota</taxon>
        <taxon>Chlamydiia</taxon>
        <taxon>Parachlamydiales</taxon>
        <taxon>Candidatus Criblamydiaceae</taxon>
        <taxon>Candidatus Criblamydia</taxon>
    </lineage>
</organism>
<reference evidence="2" key="2">
    <citation type="submission" date="2014-09" db="EMBL/GenBank/DDBJ databases">
        <title>Criblamydia sequanensis harbors a mega-plasmid encoding arsenite resistance.</title>
        <authorList>
            <person name="Bertelli C."/>
            <person name="Goesmann A."/>
            <person name="Greub G."/>
        </authorList>
    </citation>
    <scope>NUCLEOTIDE SEQUENCE [LARGE SCALE GENOMIC DNA]</scope>
    <source>
        <strain evidence="2">CRIB-18</strain>
    </source>
</reference>
<keyword evidence="1" id="KW-1133">Transmembrane helix</keyword>
<feature type="transmembrane region" description="Helical" evidence="1">
    <location>
        <begin position="216"/>
        <end position="238"/>
    </location>
</feature>
<keyword evidence="1" id="KW-0472">Membrane</keyword>
<dbReference type="Pfam" id="PF12811">
    <property type="entry name" value="BaxI_1"/>
    <property type="match status" value="1"/>
</dbReference>
<dbReference type="InterPro" id="IPR010539">
    <property type="entry name" value="BaxI_1-like"/>
</dbReference>
<name>A0A090D2G8_9BACT</name>
<comment type="caution">
    <text evidence="2">The sequence shown here is derived from an EMBL/GenBank/DDBJ whole genome shotgun (WGS) entry which is preliminary data.</text>
</comment>
<feature type="transmembrane region" description="Helical" evidence="1">
    <location>
        <begin position="61"/>
        <end position="79"/>
    </location>
</feature>
<evidence type="ECO:0000313" key="3">
    <source>
        <dbReference type="Proteomes" id="UP000031552"/>
    </source>
</evidence>
<feature type="transmembrane region" description="Helical" evidence="1">
    <location>
        <begin position="85"/>
        <end position="105"/>
    </location>
</feature>
<sequence>MRTSNPALQDDTFYRSRVIGVETMTVPGVIMKTILSLLLLLLTAGFTWMQVSQNPASATPWMMGGLIAGFIIAMATVFKKEWSPVTAPLYALAEGLFIGGASAILEQAYPGIAFQAVSLTFGTLFAMLLAYRSGLIPVTEKFKLGIVAATGGIAIVYLVALVLSFFGINLAFVYSGGTFGILFSLFVVTIAALNLVLDFDSIEQGAKMGAPKYMEWYSSFALMVTLVWLYIEFLRLLAKMRER</sequence>